<keyword evidence="2" id="KW-1185">Reference proteome</keyword>
<sequence>MIRPSSAGCVLHPYTGGFNIDAILNAPQIDENFVTASSKRYYKQLINYFREDSSIK</sequence>
<name>A0ABR6WTU1_9FIRM</name>
<protein>
    <submittedName>
        <fullName evidence="1">Uncharacterized protein</fullName>
    </submittedName>
</protein>
<reference evidence="1 2" key="1">
    <citation type="journal article" date="2020" name="mSystems">
        <title>Defining Genomic and Predicted Metabolic Features of the Acetobacterium Genus.</title>
        <authorList>
            <person name="Ross D.E."/>
            <person name="Marshall C.W."/>
            <person name="Gulliver D."/>
            <person name="May H.D."/>
            <person name="Norman R.S."/>
        </authorList>
    </citation>
    <scope>NUCLEOTIDE SEQUENCE [LARGE SCALE GENOMIC DNA]</scope>
    <source>
        <strain evidence="1 2">DSM 8238</strain>
    </source>
</reference>
<proteinExistence type="predicted"/>
<organism evidence="1 2">
    <name type="scientific">Acetobacterium fimetarium</name>
    <dbReference type="NCBI Taxonomy" id="52691"/>
    <lineage>
        <taxon>Bacteria</taxon>
        <taxon>Bacillati</taxon>
        <taxon>Bacillota</taxon>
        <taxon>Clostridia</taxon>
        <taxon>Eubacteriales</taxon>
        <taxon>Eubacteriaceae</taxon>
        <taxon>Acetobacterium</taxon>
    </lineage>
</organism>
<gene>
    <name evidence="1" type="ORF">GH808_05715</name>
</gene>
<dbReference type="Proteomes" id="UP000603234">
    <property type="component" value="Unassembled WGS sequence"/>
</dbReference>
<evidence type="ECO:0000313" key="1">
    <source>
        <dbReference type="EMBL" id="MBC3803933.1"/>
    </source>
</evidence>
<comment type="caution">
    <text evidence="1">The sequence shown here is derived from an EMBL/GenBank/DDBJ whole genome shotgun (WGS) entry which is preliminary data.</text>
</comment>
<accession>A0ABR6WTU1</accession>
<evidence type="ECO:0000313" key="2">
    <source>
        <dbReference type="Proteomes" id="UP000603234"/>
    </source>
</evidence>
<dbReference type="EMBL" id="WJBC01000006">
    <property type="protein sequence ID" value="MBC3803933.1"/>
    <property type="molecule type" value="Genomic_DNA"/>
</dbReference>
<dbReference type="RefSeq" id="WP_186841823.1">
    <property type="nucleotide sequence ID" value="NZ_WJBC01000006.1"/>
</dbReference>